<dbReference type="GO" id="GO:0006508">
    <property type="term" value="P:proteolysis"/>
    <property type="evidence" value="ECO:0007669"/>
    <property type="project" value="UniProtKB-KW"/>
</dbReference>
<dbReference type="PANTHER" id="PTHR47359">
    <property type="entry name" value="PEPTIDOGLYCAN DL-ENDOPEPTIDASE CWLO"/>
    <property type="match status" value="1"/>
</dbReference>
<proteinExistence type="inferred from homology"/>
<dbReference type="InterPro" id="IPR000064">
    <property type="entry name" value="NLP_P60_dom"/>
</dbReference>
<keyword evidence="8" id="KW-1185">Reference proteome</keyword>
<dbReference type="AlphaFoldDB" id="A0A1L7CRC8"/>
<dbReference type="Proteomes" id="UP000185434">
    <property type="component" value="Chromosome"/>
</dbReference>
<keyword evidence="3" id="KW-0378">Hydrolase</keyword>
<dbReference type="KEGG" id="cfk:CFRA_02745"/>
<evidence type="ECO:0000313" key="8">
    <source>
        <dbReference type="Proteomes" id="UP000185434"/>
    </source>
</evidence>
<evidence type="ECO:0000256" key="4">
    <source>
        <dbReference type="ARBA" id="ARBA00022807"/>
    </source>
</evidence>
<dbReference type="EMBL" id="CP009247">
    <property type="protein sequence ID" value="APT88369.1"/>
    <property type="molecule type" value="Genomic_DNA"/>
</dbReference>
<dbReference type="InterPro" id="IPR051794">
    <property type="entry name" value="PG_Endopeptidase_C40"/>
</dbReference>
<dbReference type="RefSeq" id="WP_075663347.1">
    <property type="nucleotide sequence ID" value="NZ_CP009247.1"/>
</dbReference>
<dbReference type="PROSITE" id="PS51935">
    <property type="entry name" value="NLPC_P60"/>
    <property type="match status" value="1"/>
</dbReference>
<dbReference type="SUPFAM" id="SSF54001">
    <property type="entry name" value="Cysteine proteinases"/>
    <property type="match status" value="1"/>
</dbReference>
<dbReference type="GO" id="GO:0008234">
    <property type="term" value="F:cysteine-type peptidase activity"/>
    <property type="evidence" value="ECO:0007669"/>
    <property type="project" value="UniProtKB-KW"/>
</dbReference>
<dbReference type="InterPro" id="IPR038765">
    <property type="entry name" value="Papain-like_cys_pep_sf"/>
</dbReference>
<sequence length="327" mass="32597">MIDLASAIAPLVAARPPQLPAVETPLLPDLAAAGALGPLLGGDPEPFLRAGSALEEERGELAGVAADAGALAEGARHDLTALVAETLDRLVRTALPMAVPGNPAVPAAMAEAVGILSDARLRAEERLERLAAELAPLAARLEAVAARAAEASGAVPEGTFTEPAGRDGTPAGAGAAEHGAAAPGAGAGAAGDGEPHDADAVATTPDGGASESGSAQGEEAVAAARTQLGTPYVWGGTQPGGFDCSGLTQWAYRQAGVEIPRTAEEQAVGRSVSAEELQPGDLAVWDGHVAMYAGDGQMIEAGDPVQTNPVRTSNMGMAFKGFYRPTG</sequence>
<evidence type="ECO:0000256" key="5">
    <source>
        <dbReference type="SAM" id="MobiDB-lite"/>
    </source>
</evidence>
<protein>
    <recommendedName>
        <fullName evidence="6">NlpC/P60 domain-containing protein</fullName>
    </recommendedName>
</protein>
<feature type="compositionally biased region" description="Low complexity" evidence="5">
    <location>
        <begin position="207"/>
        <end position="221"/>
    </location>
</feature>
<keyword evidence="2" id="KW-0645">Protease</keyword>
<gene>
    <name evidence="7" type="ORF">CFRA_02745</name>
</gene>
<feature type="region of interest" description="Disordered" evidence="5">
    <location>
        <begin position="151"/>
        <end position="221"/>
    </location>
</feature>
<evidence type="ECO:0000256" key="1">
    <source>
        <dbReference type="ARBA" id="ARBA00007074"/>
    </source>
</evidence>
<evidence type="ECO:0000313" key="7">
    <source>
        <dbReference type="EMBL" id="APT88369.1"/>
    </source>
</evidence>
<feature type="domain" description="NlpC/P60" evidence="6">
    <location>
        <begin position="214"/>
        <end position="327"/>
    </location>
</feature>
<dbReference type="Pfam" id="PF00877">
    <property type="entry name" value="NLPC_P60"/>
    <property type="match status" value="1"/>
</dbReference>
<accession>A0A1L7CRC8</accession>
<organism evidence="7 8">
    <name type="scientific">Corynebacterium frankenforstense DSM 45800</name>
    <dbReference type="NCBI Taxonomy" id="1437875"/>
    <lineage>
        <taxon>Bacteria</taxon>
        <taxon>Bacillati</taxon>
        <taxon>Actinomycetota</taxon>
        <taxon>Actinomycetes</taxon>
        <taxon>Mycobacteriales</taxon>
        <taxon>Corynebacteriaceae</taxon>
        <taxon>Corynebacterium</taxon>
    </lineage>
</organism>
<dbReference type="Gene3D" id="3.90.1720.10">
    <property type="entry name" value="endopeptidase domain like (from Nostoc punctiforme)"/>
    <property type="match status" value="1"/>
</dbReference>
<keyword evidence="4" id="KW-0788">Thiol protease</keyword>
<dbReference type="STRING" id="1437875.CFRA_02745"/>
<evidence type="ECO:0000259" key="6">
    <source>
        <dbReference type="PROSITE" id="PS51935"/>
    </source>
</evidence>
<dbReference type="OrthoDB" id="5177647at2"/>
<evidence type="ECO:0000256" key="2">
    <source>
        <dbReference type="ARBA" id="ARBA00022670"/>
    </source>
</evidence>
<dbReference type="PANTHER" id="PTHR47359:SF3">
    <property type="entry name" value="NLP_P60 DOMAIN-CONTAINING PROTEIN-RELATED"/>
    <property type="match status" value="1"/>
</dbReference>
<reference evidence="7 8" key="1">
    <citation type="submission" date="2014-08" db="EMBL/GenBank/DDBJ databases">
        <title>Complete genome sequence of Corynebacterium frankenforstense ST18(T) (=DSM 45800(T)), isolated from raw cow milk.</title>
        <authorList>
            <person name="Ruckert C."/>
            <person name="Albersmeier A."/>
            <person name="Winkler A."/>
            <person name="Lipski A."/>
            <person name="Kalinowski J."/>
        </authorList>
    </citation>
    <scope>NUCLEOTIDE SEQUENCE [LARGE SCALE GENOMIC DNA]</scope>
    <source>
        <strain evidence="7 8">ST18</strain>
    </source>
</reference>
<name>A0A1L7CRC8_9CORY</name>
<evidence type="ECO:0000256" key="3">
    <source>
        <dbReference type="ARBA" id="ARBA00022801"/>
    </source>
</evidence>
<feature type="compositionally biased region" description="Low complexity" evidence="5">
    <location>
        <begin position="170"/>
        <end position="184"/>
    </location>
</feature>
<comment type="similarity">
    <text evidence="1">Belongs to the peptidase C40 family.</text>
</comment>